<proteinExistence type="inferred from homology"/>
<evidence type="ECO:0000256" key="1">
    <source>
        <dbReference type="ARBA" id="ARBA00022723"/>
    </source>
</evidence>
<dbReference type="InterPro" id="IPR001559">
    <property type="entry name" value="Phosphotriesterase"/>
</dbReference>
<dbReference type="PANTHER" id="PTHR10819:SF3">
    <property type="entry name" value="PHOSPHOTRIESTERASE-RELATED PROTEIN"/>
    <property type="match status" value="1"/>
</dbReference>
<name>A0ABN1WFU7_9PSEU</name>
<feature type="modified residue" description="N6-carboxylysine" evidence="3">
    <location>
        <position position="144"/>
    </location>
</feature>
<dbReference type="Pfam" id="PF02126">
    <property type="entry name" value="PTE"/>
    <property type="match status" value="1"/>
</dbReference>
<evidence type="ECO:0000256" key="3">
    <source>
        <dbReference type="PROSITE-ProRule" id="PRU00679"/>
    </source>
</evidence>
<gene>
    <name evidence="4" type="ORF">GCM10009676_39180</name>
</gene>
<keyword evidence="5" id="KW-1185">Reference proteome</keyword>
<dbReference type="PANTHER" id="PTHR10819">
    <property type="entry name" value="PHOSPHOTRIESTERASE-RELATED"/>
    <property type="match status" value="1"/>
</dbReference>
<comment type="caution">
    <text evidence="4">The sequence shown here is derived from an EMBL/GenBank/DDBJ whole genome shotgun (WGS) entry which is preliminary data.</text>
</comment>
<accession>A0ABN1WFU7</accession>
<evidence type="ECO:0000256" key="2">
    <source>
        <dbReference type="ARBA" id="ARBA00022801"/>
    </source>
</evidence>
<dbReference type="Proteomes" id="UP001500653">
    <property type="component" value="Unassembled WGS sequence"/>
</dbReference>
<evidence type="ECO:0000313" key="5">
    <source>
        <dbReference type="Proteomes" id="UP001500653"/>
    </source>
</evidence>
<dbReference type="Gene3D" id="3.20.20.140">
    <property type="entry name" value="Metal-dependent hydrolases"/>
    <property type="match status" value="1"/>
</dbReference>
<comment type="similarity">
    <text evidence="3">Belongs to the metallo-dependent hydrolases superfamily. Phosphotriesterase family.</text>
</comment>
<keyword evidence="2" id="KW-0378">Hydrolase</keyword>
<dbReference type="SUPFAM" id="SSF51556">
    <property type="entry name" value="Metallo-dependent hydrolases"/>
    <property type="match status" value="1"/>
</dbReference>
<dbReference type="InterPro" id="IPR032466">
    <property type="entry name" value="Metal_Hydrolase"/>
</dbReference>
<reference evidence="4 5" key="1">
    <citation type="journal article" date="2019" name="Int. J. Syst. Evol. Microbiol.">
        <title>The Global Catalogue of Microorganisms (GCM) 10K type strain sequencing project: providing services to taxonomists for standard genome sequencing and annotation.</title>
        <authorList>
            <consortium name="The Broad Institute Genomics Platform"/>
            <consortium name="The Broad Institute Genome Sequencing Center for Infectious Disease"/>
            <person name="Wu L."/>
            <person name="Ma J."/>
        </authorList>
    </citation>
    <scope>NUCLEOTIDE SEQUENCE [LARGE SCALE GENOMIC DNA]</scope>
    <source>
        <strain evidence="4 5">JCM 13023</strain>
    </source>
</reference>
<dbReference type="PROSITE" id="PS51347">
    <property type="entry name" value="PHOSPHOTRIESTERASE_2"/>
    <property type="match status" value="1"/>
</dbReference>
<evidence type="ECO:0000313" key="4">
    <source>
        <dbReference type="EMBL" id="GAA1248955.1"/>
    </source>
</evidence>
<organism evidence="4 5">
    <name type="scientific">Prauserella halophila</name>
    <dbReference type="NCBI Taxonomy" id="185641"/>
    <lineage>
        <taxon>Bacteria</taxon>
        <taxon>Bacillati</taxon>
        <taxon>Actinomycetota</taxon>
        <taxon>Actinomycetes</taxon>
        <taxon>Pseudonocardiales</taxon>
        <taxon>Pseudonocardiaceae</taxon>
        <taxon>Prauserella</taxon>
    </lineage>
</organism>
<keyword evidence="1" id="KW-0479">Metal-binding</keyword>
<dbReference type="RefSeq" id="WP_253865807.1">
    <property type="nucleotide sequence ID" value="NZ_BAAALN010000016.1"/>
</dbReference>
<protein>
    <submittedName>
        <fullName evidence="4">Phosphotriesterase</fullName>
    </submittedName>
</protein>
<sequence>MATVQTVTGSVDEANLGRVLMHEHVFVLNHEYAVNYPDTWDDEVRVADAVDKLTALKRCGVDTIVDLTVLGLGRDIRRVCEVAERSPVSIVAATGFYTFTELPSYLRLRGPGRMVGGEEPMTGMFVKDITEGIAGTGVKAGILKCATDVPGVTPDVERVLRSVARAHIETGVPISTHTDVSTQRGLDQQKIFAEEGVDPGSVVIGHSGDSDDLDYLLRLLDNGSYLGMDRFGLDNRLSFENRVRTVAELAQRGYASRMVLSHDASCHSHNFPDDFRARNMPNWRFTHITEDVIPALLEAGVTQSDIETMLVDNPRKILAGQDTEALR</sequence>
<dbReference type="PIRSF" id="PIRSF016839">
    <property type="entry name" value="PhP"/>
    <property type="match status" value="1"/>
</dbReference>
<dbReference type="EMBL" id="BAAALN010000016">
    <property type="protein sequence ID" value="GAA1248955.1"/>
    <property type="molecule type" value="Genomic_DNA"/>
</dbReference>